<reference evidence="2" key="2">
    <citation type="submission" date="2020-09" db="EMBL/GenBank/DDBJ databases">
        <authorList>
            <person name="Sun Q."/>
            <person name="Zhou Y."/>
        </authorList>
    </citation>
    <scope>NUCLEOTIDE SEQUENCE</scope>
    <source>
        <strain evidence="2">CGMCC 4.7308</strain>
    </source>
</reference>
<dbReference type="RefSeq" id="WP_188944932.1">
    <property type="nucleotide sequence ID" value="NZ_BMNA01000020.1"/>
</dbReference>
<dbReference type="AlphaFoldDB" id="A0A917TDM7"/>
<dbReference type="PANTHER" id="PTHR34989:SF1">
    <property type="entry name" value="PROTEIN HDED"/>
    <property type="match status" value="1"/>
</dbReference>
<reference evidence="2" key="1">
    <citation type="journal article" date="2014" name="Int. J. Syst. Evol. Microbiol.">
        <title>Complete genome sequence of Corynebacterium casei LMG S-19264T (=DSM 44701T), isolated from a smear-ripened cheese.</title>
        <authorList>
            <consortium name="US DOE Joint Genome Institute (JGI-PGF)"/>
            <person name="Walter F."/>
            <person name="Albersmeier A."/>
            <person name="Kalinowski J."/>
            <person name="Ruckert C."/>
        </authorList>
    </citation>
    <scope>NUCLEOTIDE SEQUENCE</scope>
    <source>
        <strain evidence="2">CGMCC 4.7308</strain>
    </source>
</reference>
<name>A0A917TDM7_9ACTN</name>
<evidence type="ECO:0000313" key="2">
    <source>
        <dbReference type="EMBL" id="GGM18460.1"/>
    </source>
</evidence>
<feature type="transmembrane region" description="Helical" evidence="1">
    <location>
        <begin position="157"/>
        <end position="179"/>
    </location>
</feature>
<gene>
    <name evidence="2" type="ORF">GCM10011594_43180</name>
</gene>
<feature type="transmembrane region" description="Helical" evidence="1">
    <location>
        <begin position="70"/>
        <end position="90"/>
    </location>
</feature>
<evidence type="ECO:0000256" key="1">
    <source>
        <dbReference type="SAM" id="Phobius"/>
    </source>
</evidence>
<keyword evidence="3" id="KW-1185">Reference proteome</keyword>
<dbReference type="InterPro" id="IPR005325">
    <property type="entry name" value="DUF308_memb"/>
</dbReference>
<proteinExistence type="predicted"/>
<feature type="transmembrane region" description="Helical" evidence="1">
    <location>
        <begin position="38"/>
        <end position="58"/>
    </location>
</feature>
<evidence type="ECO:0000313" key="3">
    <source>
        <dbReference type="Proteomes" id="UP000655208"/>
    </source>
</evidence>
<comment type="caution">
    <text evidence="2">The sequence shown here is derived from an EMBL/GenBank/DDBJ whole genome shotgun (WGS) entry which is preliminary data.</text>
</comment>
<dbReference type="EMBL" id="BMNA01000020">
    <property type="protein sequence ID" value="GGM18460.1"/>
    <property type="molecule type" value="Genomic_DNA"/>
</dbReference>
<sequence length="185" mass="19053">MTTPLLQLAGRYWWVLAVRGVIAVVLGVIVLVAPGAGLAFVLALVAAYLVVDGITALAHAAAERRAGRPWGGWAFQGVVAVVAGILTLVWPGATALVLLYIVGIWAVVGGLAAVLSALALRRHGARSGWVWVLVFGIAAVVFGVSLLVAPVAGILTLLWLVGVWALIAGVLLLTAAFAVRRAARS</sequence>
<keyword evidence="1" id="KW-0472">Membrane</keyword>
<feature type="transmembrane region" description="Helical" evidence="1">
    <location>
        <begin position="12"/>
        <end position="32"/>
    </location>
</feature>
<accession>A0A917TDM7</accession>
<feature type="transmembrane region" description="Helical" evidence="1">
    <location>
        <begin position="96"/>
        <end position="118"/>
    </location>
</feature>
<dbReference type="Proteomes" id="UP000655208">
    <property type="component" value="Unassembled WGS sequence"/>
</dbReference>
<dbReference type="InterPro" id="IPR052712">
    <property type="entry name" value="Acid_resist_chaperone_HdeD"/>
</dbReference>
<dbReference type="Pfam" id="PF03729">
    <property type="entry name" value="DUF308"/>
    <property type="match status" value="2"/>
</dbReference>
<protein>
    <submittedName>
        <fullName evidence="2">Membrane protein</fullName>
    </submittedName>
</protein>
<organism evidence="2 3">
    <name type="scientific">Nakamurella endophytica</name>
    <dbReference type="NCBI Taxonomy" id="1748367"/>
    <lineage>
        <taxon>Bacteria</taxon>
        <taxon>Bacillati</taxon>
        <taxon>Actinomycetota</taxon>
        <taxon>Actinomycetes</taxon>
        <taxon>Nakamurellales</taxon>
        <taxon>Nakamurellaceae</taxon>
        <taxon>Nakamurella</taxon>
    </lineage>
</organism>
<feature type="transmembrane region" description="Helical" evidence="1">
    <location>
        <begin position="130"/>
        <end position="151"/>
    </location>
</feature>
<dbReference type="PANTHER" id="PTHR34989">
    <property type="entry name" value="PROTEIN HDED"/>
    <property type="match status" value="1"/>
</dbReference>
<keyword evidence="1" id="KW-1133">Transmembrane helix</keyword>
<dbReference type="GO" id="GO:0005886">
    <property type="term" value="C:plasma membrane"/>
    <property type="evidence" value="ECO:0007669"/>
    <property type="project" value="TreeGrafter"/>
</dbReference>
<keyword evidence="1" id="KW-0812">Transmembrane</keyword>